<dbReference type="Proteomes" id="UP000233750">
    <property type="component" value="Unassembled WGS sequence"/>
</dbReference>
<dbReference type="InterPro" id="IPR029063">
    <property type="entry name" value="SAM-dependent_MTases_sf"/>
</dbReference>
<feature type="domain" description="O-methyltransferase C-terminal" evidence="5">
    <location>
        <begin position="116"/>
        <end position="314"/>
    </location>
</feature>
<reference evidence="7 8" key="1">
    <citation type="submission" date="2017-12" db="EMBL/GenBank/DDBJ databases">
        <title>Sequencing the genomes of 1000 Actinobacteria strains.</title>
        <authorList>
            <person name="Klenk H.-P."/>
        </authorList>
    </citation>
    <scope>NUCLEOTIDE SEQUENCE [LARGE SCALE GENOMIC DNA]</scope>
    <source>
        <strain evidence="7 8">DSM 45165</strain>
    </source>
</reference>
<dbReference type="PANTHER" id="PTHR43712">
    <property type="entry name" value="PUTATIVE (AFU_ORTHOLOGUE AFUA_4G14580)-RELATED"/>
    <property type="match status" value="1"/>
</dbReference>
<dbReference type="Gene3D" id="1.10.10.10">
    <property type="entry name" value="Winged helix-like DNA-binding domain superfamily/Winged helix DNA-binding domain"/>
    <property type="match status" value="1"/>
</dbReference>
<dbReference type="GO" id="GO:0032259">
    <property type="term" value="P:methylation"/>
    <property type="evidence" value="ECO:0007669"/>
    <property type="project" value="UniProtKB-KW"/>
</dbReference>
<keyword evidence="3" id="KW-0949">S-adenosyl-L-methionine</keyword>
<dbReference type="Gene3D" id="3.40.50.150">
    <property type="entry name" value="Vaccinia Virus protein VP39"/>
    <property type="match status" value="1"/>
</dbReference>
<protein>
    <submittedName>
        <fullName evidence="7">O-methyltransferase</fullName>
    </submittedName>
</protein>
<comment type="caution">
    <text evidence="7">The sequence shown here is derived from an EMBL/GenBank/DDBJ whole genome shotgun (WGS) entry which is preliminary data.</text>
</comment>
<feature type="active site" description="Proton acceptor" evidence="4">
    <location>
        <position position="243"/>
    </location>
</feature>
<evidence type="ECO:0000256" key="1">
    <source>
        <dbReference type="ARBA" id="ARBA00022603"/>
    </source>
</evidence>
<evidence type="ECO:0000313" key="8">
    <source>
        <dbReference type="Proteomes" id="UP000233750"/>
    </source>
</evidence>
<dbReference type="GO" id="GO:0046983">
    <property type="term" value="F:protein dimerization activity"/>
    <property type="evidence" value="ECO:0007669"/>
    <property type="project" value="InterPro"/>
</dbReference>
<dbReference type="InterPro" id="IPR036390">
    <property type="entry name" value="WH_DNA-bd_sf"/>
</dbReference>
<evidence type="ECO:0000256" key="2">
    <source>
        <dbReference type="ARBA" id="ARBA00022679"/>
    </source>
</evidence>
<dbReference type="InterPro" id="IPR016461">
    <property type="entry name" value="COMT-like"/>
</dbReference>
<evidence type="ECO:0000313" key="7">
    <source>
        <dbReference type="EMBL" id="PKV97675.1"/>
    </source>
</evidence>
<dbReference type="PANTHER" id="PTHR43712:SF2">
    <property type="entry name" value="O-METHYLTRANSFERASE CICE"/>
    <property type="match status" value="1"/>
</dbReference>
<dbReference type="PIRSF" id="PIRSF005739">
    <property type="entry name" value="O-mtase"/>
    <property type="match status" value="1"/>
</dbReference>
<dbReference type="InterPro" id="IPR012967">
    <property type="entry name" value="COMT_dimerisation"/>
</dbReference>
<dbReference type="EMBL" id="PJMY01000003">
    <property type="protein sequence ID" value="PKV97675.1"/>
    <property type="molecule type" value="Genomic_DNA"/>
</dbReference>
<keyword evidence="2" id="KW-0808">Transferase</keyword>
<keyword evidence="8" id="KW-1185">Reference proteome</keyword>
<dbReference type="Gene3D" id="1.10.287.1350">
    <property type="match status" value="1"/>
</dbReference>
<dbReference type="SUPFAM" id="SSF46785">
    <property type="entry name" value="Winged helix' DNA-binding domain"/>
    <property type="match status" value="1"/>
</dbReference>
<proteinExistence type="predicted"/>
<gene>
    <name evidence="7" type="ORF">ATK30_8668</name>
</gene>
<dbReference type="InterPro" id="IPR036388">
    <property type="entry name" value="WH-like_DNA-bd_sf"/>
</dbReference>
<dbReference type="InterPro" id="IPR001077">
    <property type="entry name" value="COMT_C"/>
</dbReference>
<evidence type="ECO:0000259" key="5">
    <source>
        <dbReference type="Pfam" id="PF00891"/>
    </source>
</evidence>
<sequence length="333" mass="35332">MTTTSVHDAAVDQVWAMTTAHLHARALHVVADLGVADLIGDDPVPVSELAAACGVAHHSLGRVLRLLADLGVFRHGPAGVEHTAMSRLLRTDHAGSLRAFAQLMALDVVWHGVASLETAVRHGTTGIAEIAPNGLFDYLAEHPAQAQLFDNAMQAKARADVDAVIRAYDFSPFGTVADIGGGTGQLLNAILTRHRTVRGILFDLPHVIAQAGVDDAHLTTCAGDFFTDPLPAADLYLLMEVLHDWPDRGTTAILRGVRAACRTGAVVLVIESLPSDEHPDPRARTLDLLMLAVSGGQERSPSELDRLLTATGFRRTAVLDIAGPLRIAEAVAV</sequence>
<feature type="domain" description="O-methyltransferase dimerisation" evidence="6">
    <location>
        <begin position="19"/>
        <end position="90"/>
    </location>
</feature>
<dbReference type="GO" id="GO:0008171">
    <property type="term" value="F:O-methyltransferase activity"/>
    <property type="evidence" value="ECO:0007669"/>
    <property type="project" value="InterPro"/>
</dbReference>
<evidence type="ECO:0000256" key="4">
    <source>
        <dbReference type="PIRSR" id="PIRSR005739-1"/>
    </source>
</evidence>
<dbReference type="OrthoDB" id="3804952at2"/>
<keyword evidence="1" id="KW-0489">Methyltransferase</keyword>
<evidence type="ECO:0000256" key="3">
    <source>
        <dbReference type="ARBA" id="ARBA00022691"/>
    </source>
</evidence>
<dbReference type="RefSeq" id="WP_101440360.1">
    <property type="nucleotide sequence ID" value="NZ_PJMY01000003.1"/>
</dbReference>
<dbReference type="SUPFAM" id="SSF53335">
    <property type="entry name" value="S-adenosyl-L-methionine-dependent methyltransferases"/>
    <property type="match status" value="1"/>
</dbReference>
<evidence type="ECO:0000259" key="6">
    <source>
        <dbReference type="Pfam" id="PF08100"/>
    </source>
</evidence>
<dbReference type="AlphaFoldDB" id="A0A2N3WUZ4"/>
<name>A0A2N3WUZ4_9PSEU</name>
<dbReference type="Pfam" id="PF08100">
    <property type="entry name" value="Dimerisation"/>
    <property type="match status" value="1"/>
</dbReference>
<dbReference type="PROSITE" id="PS51683">
    <property type="entry name" value="SAM_OMT_II"/>
    <property type="match status" value="1"/>
</dbReference>
<accession>A0A2N3WUZ4</accession>
<dbReference type="Pfam" id="PF00891">
    <property type="entry name" value="Methyltransf_2"/>
    <property type="match status" value="1"/>
</dbReference>
<organism evidence="7 8">
    <name type="scientific">Amycolatopsis echigonensis</name>
    <dbReference type="NCBI Taxonomy" id="2576905"/>
    <lineage>
        <taxon>Bacteria</taxon>
        <taxon>Bacillati</taxon>
        <taxon>Actinomycetota</taxon>
        <taxon>Actinomycetes</taxon>
        <taxon>Pseudonocardiales</taxon>
        <taxon>Pseudonocardiaceae</taxon>
        <taxon>Amycolatopsis</taxon>
    </lineage>
</organism>